<gene>
    <name evidence="2" type="ORF">DSM1535_0442</name>
</gene>
<accession>A0A090I1T8</accession>
<dbReference type="GO" id="GO:0008757">
    <property type="term" value="F:S-adenosylmethionine-dependent methyltransferase activity"/>
    <property type="evidence" value="ECO:0007669"/>
    <property type="project" value="InterPro"/>
</dbReference>
<dbReference type="AlphaFoldDB" id="A0A090I1T8"/>
<dbReference type="InterPro" id="IPR029063">
    <property type="entry name" value="SAM-dependent_MTases_sf"/>
</dbReference>
<dbReference type="RefSeq" id="WP_052659949.1">
    <property type="nucleotide sequence ID" value="NZ_JARVXG010000051.1"/>
</dbReference>
<dbReference type="InterPro" id="IPR050508">
    <property type="entry name" value="Methyltransf_Superfamily"/>
</dbReference>
<dbReference type="PANTHER" id="PTHR42912:SF89">
    <property type="entry name" value="PUTATIVE-RELATED"/>
    <property type="match status" value="1"/>
</dbReference>
<reference evidence="2" key="1">
    <citation type="submission" date="2014-08" db="EMBL/GenBank/DDBJ databases">
        <authorList>
            <person name="Wibberg D."/>
        </authorList>
    </citation>
    <scope>NUCLEOTIDE SEQUENCE</scope>
</reference>
<dbReference type="SUPFAM" id="SSF53335">
    <property type="entry name" value="S-adenosyl-L-methionine-dependent methyltransferases"/>
    <property type="match status" value="1"/>
</dbReference>
<organism evidence="2">
    <name type="scientific">Methanobacterium formicicum</name>
    <dbReference type="NCBI Taxonomy" id="2162"/>
    <lineage>
        <taxon>Archaea</taxon>
        <taxon>Methanobacteriati</taxon>
        <taxon>Methanobacteriota</taxon>
        <taxon>Methanomada group</taxon>
        <taxon>Methanobacteria</taxon>
        <taxon>Methanobacteriales</taxon>
        <taxon>Methanobacteriaceae</taxon>
        <taxon>Methanobacterium</taxon>
    </lineage>
</organism>
<feature type="domain" description="Methyltransferase type 11" evidence="1">
    <location>
        <begin position="38"/>
        <end position="133"/>
    </location>
</feature>
<protein>
    <recommendedName>
        <fullName evidence="1">Methyltransferase type 11 domain-containing protein</fullName>
    </recommendedName>
</protein>
<evidence type="ECO:0000313" key="2">
    <source>
        <dbReference type="EMBL" id="CEA12804.1"/>
    </source>
</evidence>
<proteinExistence type="predicted"/>
<dbReference type="KEGG" id="mfi:DSM1535_0442"/>
<dbReference type="PANTHER" id="PTHR42912">
    <property type="entry name" value="METHYLTRANSFERASE"/>
    <property type="match status" value="1"/>
</dbReference>
<dbReference type="Gene3D" id="3.40.50.150">
    <property type="entry name" value="Vaccinia Virus protein VP39"/>
    <property type="match status" value="1"/>
</dbReference>
<dbReference type="InterPro" id="IPR013216">
    <property type="entry name" value="Methyltransf_11"/>
</dbReference>
<dbReference type="EMBL" id="LN515531">
    <property type="protein sequence ID" value="CEA12804.1"/>
    <property type="molecule type" value="Genomic_DNA"/>
</dbReference>
<evidence type="ECO:0000259" key="1">
    <source>
        <dbReference type="Pfam" id="PF08241"/>
    </source>
</evidence>
<dbReference type="CDD" id="cd02440">
    <property type="entry name" value="AdoMet_MTases"/>
    <property type="match status" value="1"/>
</dbReference>
<dbReference type="PATRIC" id="fig|2162.9.peg.461"/>
<sequence length="262" mass="30973">MAIKPQKNWNSIEKYIEYLRHFKAYQFAKDYIKNKNILEVGCGNGYGTHYLASYAKKISAIDISEQNIQYCKENYSKSNIEYIMGNGIDLPFEKNTFDTIISFQVIEHISPKLVHLYLKEIKRVLKEDGIFILTTPNKKLRLLPFQKPWNPEHMIEYNNKEIEKLVKPYFDETKIYGLCASEDIFSIEYNRVKQSYLRIFLINPAVSIFKKFKFIKGSEMKKNKYNLSNFTLNKYSMDDLKIDYNCPPKSLDIIALCKKTRQ</sequence>
<dbReference type="Pfam" id="PF08241">
    <property type="entry name" value="Methyltransf_11"/>
    <property type="match status" value="1"/>
</dbReference>
<name>A0A090I1T8_METFO</name>